<accession>L7EZT2</accession>
<organism evidence="1 2">
    <name type="scientific">Streptomyces turgidiscabies (strain Car8)</name>
    <dbReference type="NCBI Taxonomy" id="698760"/>
    <lineage>
        <taxon>Bacteria</taxon>
        <taxon>Bacillati</taxon>
        <taxon>Actinomycetota</taxon>
        <taxon>Actinomycetes</taxon>
        <taxon>Kitasatosporales</taxon>
        <taxon>Streptomycetaceae</taxon>
        <taxon>Streptomyces</taxon>
    </lineage>
</organism>
<dbReference type="PATRIC" id="fig|698760.3.peg.6902"/>
<name>L7EZT2_STRT8</name>
<evidence type="ECO:0000313" key="2">
    <source>
        <dbReference type="Proteomes" id="UP000010931"/>
    </source>
</evidence>
<protein>
    <submittedName>
        <fullName evidence="1">Uncharacterized protein</fullName>
    </submittedName>
</protein>
<dbReference type="EMBL" id="AEJB01000467">
    <property type="protein sequence ID" value="ELP64221.1"/>
    <property type="molecule type" value="Genomic_DNA"/>
</dbReference>
<reference evidence="1 2" key="1">
    <citation type="journal article" date="2011" name="Plasmid">
        <title>Streptomyces turgidiscabies Car8 contains a modular pathogenicity island that shares virulence genes with other actinobacterial plant pathogens.</title>
        <authorList>
            <person name="Huguet-Tapia J.C."/>
            <person name="Badger J.H."/>
            <person name="Loria R."/>
            <person name="Pettis G.S."/>
        </authorList>
    </citation>
    <scope>NUCLEOTIDE SEQUENCE [LARGE SCALE GENOMIC DNA]</scope>
    <source>
        <strain evidence="1 2">Car8</strain>
    </source>
</reference>
<proteinExistence type="predicted"/>
<comment type="caution">
    <text evidence="1">The sequence shown here is derived from an EMBL/GenBank/DDBJ whole genome shotgun (WGS) entry which is preliminary data.</text>
</comment>
<dbReference type="AlphaFoldDB" id="L7EZT2"/>
<gene>
    <name evidence="1" type="ORF">STRTUCAR8_05174</name>
</gene>
<keyword evidence="2" id="KW-1185">Reference proteome</keyword>
<evidence type="ECO:0000313" key="1">
    <source>
        <dbReference type="EMBL" id="ELP64221.1"/>
    </source>
</evidence>
<dbReference type="Proteomes" id="UP000010931">
    <property type="component" value="Unassembled WGS sequence"/>
</dbReference>
<sequence length="48" mass="5454">MAVCGAAWVWIPRGYRPNHRMRGCDPGHAGYSRVSWTMRCSFRLRSGG</sequence>